<name>A0A2K1FTI7_9PROT</name>
<proteinExistence type="predicted"/>
<keyword evidence="1" id="KW-0805">Transcription regulation</keyword>
<gene>
    <name evidence="5" type="ORF">C1S70_26715</name>
</gene>
<evidence type="ECO:0000256" key="3">
    <source>
        <dbReference type="ARBA" id="ARBA00023163"/>
    </source>
</evidence>
<accession>A0A2K1FTI7</accession>
<dbReference type="Gene3D" id="1.10.10.10">
    <property type="entry name" value="Winged helix-like DNA-binding domain superfamily/Winged helix DNA-binding domain"/>
    <property type="match status" value="1"/>
</dbReference>
<dbReference type="InterPro" id="IPR050679">
    <property type="entry name" value="Bact_HTH_transcr_reg"/>
</dbReference>
<keyword evidence="5" id="KW-0614">Plasmid</keyword>
<dbReference type="PROSITE" id="PS50949">
    <property type="entry name" value="HTH_GNTR"/>
    <property type="match status" value="1"/>
</dbReference>
<dbReference type="InterPro" id="IPR011663">
    <property type="entry name" value="UTRA"/>
</dbReference>
<dbReference type="PANTHER" id="PTHR44846:SF17">
    <property type="entry name" value="GNTR-FAMILY TRANSCRIPTIONAL REGULATOR"/>
    <property type="match status" value="1"/>
</dbReference>
<comment type="caution">
    <text evidence="5">The sequence shown here is derived from an EMBL/GenBank/DDBJ whole genome shotgun (WGS) entry which is preliminary data.</text>
</comment>
<evidence type="ECO:0000256" key="2">
    <source>
        <dbReference type="ARBA" id="ARBA00023125"/>
    </source>
</evidence>
<sequence length="281" mass="30439">MVPCSGRIGALEPAGLRWHQGADTIATGGEGTVAPMRDNLVRDSLVRDNATALYRQIADRLREEIAAGRFEPSGRLPSESEIGIRFAVSRVTVRLALDRLEAEGLIERRKGKGTFTAGKRVRHPLDRLRSFHESLRLQGLNASMRHLSAGMTVTPPDLTGVFGPRCLEVRRLHLVDGEPVALGRSLLSPDLEGVDWAAAGEKPVYAILREVTGQPVVGADVEVKAEAAGAAVAEPLGGTAGMPVLVMIRRSFFADGTCADHAVFHVRPERYSFVLSHRWEG</sequence>
<dbReference type="SMART" id="SM00866">
    <property type="entry name" value="UTRA"/>
    <property type="match status" value="1"/>
</dbReference>
<evidence type="ECO:0000313" key="6">
    <source>
        <dbReference type="Proteomes" id="UP000236268"/>
    </source>
</evidence>
<dbReference type="Gene3D" id="3.40.1410.10">
    <property type="entry name" value="Chorismate lyase-like"/>
    <property type="match status" value="1"/>
</dbReference>
<dbReference type="InterPro" id="IPR000524">
    <property type="entry name" value="Tscrpt_reg_HTH_GntR"/>
</dbReference>
<dbReference type="Proteomes" id="UP000236268">
    <property type="component" value="Unassembled WGS sequence"/>
</dbReference>
<feature type="domain" description="HTH gntR-type" evidence="4">
    <location>
        <begin position="51"/>
        <end position="119"/>
    </location>
</feature>
<dbReference type="GO" id="GO:0003700">
    <property type="term" value="F:DNA-binding transcription factor activity"/>
    <property type="evidence" value="ECO:0007669"/>
    <property type="project" value="InterPro"/>
</dbReference>
<evidence type="ECO:0000256" key="1">
    <source>
        <dbReference type="ARBA" id="ARBA00023015"/>
    </source>
</evidence>
<dbReference type="SUPFAM" id="SSF64288">
    <property type="entry name" value="Chorismate lyase-like"/>
    <property type="match status" value="1"/>
</dbReference>
<organism evidence="5 6">
    <name type="scientific">Azospirillum argentinense</name>
    <dbReference type="NCBI Taxonomy" id="2970906"/>
    <lineage>
        <taxon>Bacteria</taxon>
        <taxon>Pseudomonadati</taxon>
        <taxon>Pseudomonadota</taxon>
        <taxon>Alphaproteobacteria</taxon>
        <taxon>Rhodospirillales</taxon>
        <taxon>Azospirillaceae</taxon>
        <taxon>Azospirillum</taxon>
    </lineage>
</organism>
<keyword evidence="2" id="KW-0238">DNA-binding</keyword>
<dbReference type="EMBL" id="POWG01000040">
    <property type="protein sequence ID" value="PNQ95852.1"/>
    <property type="molecule type" value="Genomic_DNA"/>
</dbReference>
<dbReference type="PRINTS" id="PR00035">
    <property type="entry name" value="HTHGNTR"/>
</dbReference>
<keyword evidence="3" id="KW-0804">Transcription</keyword>
<dbReference type="Pfam" id="PF07702">
    <property type="entry name" value="UTRA"/>
    <property type="match status" value="1"/>
</dbReference>
<dbReference type="SMART" id="SM00345">
    <property type="entry name" value="HTH_GNTR"/>
    <property type="match status" value="1"/>
</dbReference>
<dbReference type="PANTHER" id="PTHR44846">
    <property type="entry name" value="MANNOSYL-D-GLYCERATE TRANSPORT/METABOLISM SYSTEM REPRESSOR MNGR-RELATED"/>
    <property type="match status" value="1"/>
</dbReference>
<dbReference type="Pfam" id="PF00392">
    <property type="entry name" value="GntR"/>
    <property type="match status" value="1"/>
</dbReference>
<dbReference type="InterPro" id="IPR036390">
    <property type="entry name" value="WH_DNA-bd_sf"/>
</dbReference>
<dbReference type="InterPro" id="IPR036388">
    <property type="entry name" value="WH-like_DNA-bd_sf"/>
</dbReference>
<dbReference type="InterPro" id="IPR028978">
    <property type="entry name" value="Chorismate_lyase_/UTRA_dom_sf"/>
</dbReference>
<evidence type="ECO:0000259" key="4">
    <source>
        <dbReference type="PROSITE" id="PS50949"/>
    </source>
</evidence>
<reference evidence="5 6" key="1">
    <citation type="submission" date="2018-01" db="EMBL/GenBank/DDBJ databases">
        <title>Whole genome sequence of Azospirillum brasilense REC3 isolated from strawberry roots.</title>
        <authorList>
            <person name="Fontana C.A."/>
            <person name="Salazar S.M."/>
            <person name="Bassi D."/>
            <person name="Puglisi E."/>
            <person name="Lovaisa N.C."/>
            <person name="Toffoli L.M."/>
            <person name="Pedraza R."/>
            <person name="Cocconcelli P.S."/>
        </authorList>
    </citation>
    <scope>NUCLEOTIDE SEQUENCE [LARGE SCALE GENOMIC DNA]</scope>
    <source>
        <strain evidence="5 6">REC3</strain>
        <plasmid evidence="5">p23unnamed</plasmid>
    </source>
</reference>
<evidence type="ECO:0000313" key="5">
    <source>
        <dbReference type="EMBL" id="PNQ95852.1"/>
    </source>
</evidence>
<protein>
    <submittedName>
        <fullName evidence="5">GntR family transcriptional regulator</fullName>
    </submittedName>
</protein>
<dbReference type="CDD" id="cd07377">
    <property type="entry name" value="WHTH_GntR"/>
    <property type="match status" value="1"/>
</dbReference>
<dbReference type="SUPFAM" id="SSF46785">
    <property type="entry name" value="Winged helix' DNA-binding domain"/>
    <property type="match status" value="1"/>
</dbReference>
<dbReference type="GO" id="GO:0045892">
    <property type="term" value="P:negative regulation of DNA-templated transcription"/>
    <property type="evidence" value="ECO:0007669"/>
    <property type="project" value="TreeGrafter"/>
</dbReference>
<dbReference type="AlphaFoldDB" id="A0A2K1FTI7"/>
<dbReference type="GO" id="GO:0003677">
    <property type="term" value="F:DNA binding"/>
    <property type="evidence" value="ECO:0007669"/>
    <property type="project" value="UniProtKB-KW"/>
</dbReference>
<geneLocation type="plasmid" evidence="5">
    <name>p23unnamed</name>
</geneLocation>